<evidence type="ECO:0000313" key="3">
    <source>
        <dbReference type="Proteomes" id="UP000765509"/>
    </source>
</evidence>
<dbReference type="Proteomes" id="UP000765509">
    <property type="component" value="Unassembled WGS sequence"/>
</dbReference>
<dbReference type="EMBL" id="AVOT02018271">
    <property type="protein sequence ID" value="MBW0505045.1"/>
    <property type="molecule type" value="Genomic_DNA"/>
</dbReference>
<comment type="caution">
    <text evidence="2">The sequence shown here is derived from an EMBL/GenBank/DDBJ whole genome shotgun (WGS) entry which is preliminary data.</text>
</comment>
<protein>
    <submittedName>
        <fullName evidence="2">Uncharacterized protein</fullName>
    </submittedName>
</protein>
<accession>A0A9Q3HKH4</accession>
<keyword evidence="3" id="KW-1185">Reference proteome</keyword>
<name>A0A9Q3HKH4_9BASI</name>
<proteinExistence type="predicted"/>
<organism evidence="2 3">
    <name type="scientific">Austropuccinia psidii MF-1</name>
    <dbReference type="NCBI Taxonomy" id="1389203"/>
    <lineage>
        <taxon>Eukaryota</taxon>
        <taxon>Fungi</taxon>
        <taxon>Dikarya</taxon>
        <taxon>Basidiomycota</taxon>
        <taxon>Pucciniomycotina</taxon>
        <taxon>Pucciniomycetes</taxon>
        <taxon>Pucciniales</taxon>
        <taxon>Sphaerophragmiaceae</taxon>
        <taxon>Austropuccinia</taxon>
    </lineage>
</organism>
<gene>
    <name evidence="2" type="ORF">O181_044760</name>
</gene>
<feature type="region of interest" description="Disordered" evidence="1">
    <location>
        <begin position="1"/>
        <end position="23"/>
    </location>
</feature>
<dbReference type="AlphaFoldDB" id="A0A9Q3HKH4"/>
<reference evidence="2" key="1">
    <citation type="submission" date="2021-03" db="EMBL/GenBank/DDBJ databases">
        <title>Draft genome sequence of rust myrtle Austropuccinia psidii MF-1, a brazilian biotype.</title>
        <authorList>
            <person name="Quecine M.C."/>
            <person name="Pachon D.M.R."/>
            <person name="Bonatelli M.L."/>
            <person name="Correr F.H."/>
            <person name="Franceschini L.M."/>
            <person name="Leite T.F."/>
            <person name="Margarido G.R.A."/>
            <person name="Almeida C.A."/>
            <person name="Ferrarezi J.A."/>
            <person name="Labate C.A."/>
        </authorList>
    </citation>
    <scope>NUCLEOTIDE SEQUENCE</scope>
    <source>
        <strain evidence="2">MF-1</strain>
    </source>
</reference>
<sequence>MRRISNSPTDPDAEGRGELDSEEVDVVPISIGHQYSNSPYQPASRRFHSQLIHITPRNIQPVISNIPSSIPPCSPNPSTARPALV</sequence>
<evidence type="ECO:0000256" key="1">
    <source>
        <dbReference type="SAM" id="MobiDB-lite"/>
    </source>
</evidence>
<evidence type="ECO:0000313" key="2">
    <source>
        <dbReference type="EMBL" id="MBW0505045.1"/>
    </source>
</evidence>